<comment type="similarity">
    <text evidence="1">Belongs to the universal ribosomal protein uS10 family.</text>
</comment>
<reference evidence="5 6" key="1">
    <citation type="submission" date="2024-01" db="EMBL/GenBank/DDBJ databases">
        <title>A telomere-to-telomere, gap-free genome of sweet tea (Lithocarpus litseifolius).</title>
        <authorList>
            <person name="Zhou J."/>
        </authorList>
    </citation>
    <scope>NUCLEOTIDE SEQUENCE [LARGE SCALE GENOMIC DNA]</scope>
    <source>
        <strain evidence="5">Zhou-2022a</strain>
        <tissue evidence="5">Leaf</tissue>
    </source>
</reference>
<dbReference type="InterPro" id="IPR027486">
    <property type="entry name" value="Ribosomal_uS10_dom"/>
</dbReference>
<protein>
    <recommendedName>
        <fullName evidence="4">Small ribosomal subunit protein uS10 domain-containing protein</fullName>
    </recommendedName>
</protein>
<dbReference type="InterPro" id="IPR001848">
    <property type="entry name" value="Ribosomal_uS10"/>
</dbReference>
<dbReference type="AlphaFoldDB" id="A0AAW2BSP1"/>
<evidence type="ECO:0000256" key="2">
    <source>
        <dbReference type="ARBA" id="ARBA00022980"/>
    </source>
</evidence>
<dbReference type="GO" id="GO:0003735">
    <property type="term" value="F:structural constituent of ribosome"/>
    <property type="evidence" value="ECO:0007669"/>
    <property type="project" value="InterPro"/>
</dbReference>
<dbReference type="Proteomes" id="UP001459277">
    <property type="component" value="Unassembled WGS sequence"/>
</dbReference>
<gene>
    <name evidence="5" type="ORF">SO802_029269</name>
</gene>
<sequence>MVAPSCAVKPTKQLGPDGGEEQIHKIKITLTSKNVKNIEKVCADLVCSAKDKMLRVKGPMRIPTKVLHITTRKSPGGEGSYEAQRCCAGGSSRGYARGFCGRELTSMSKDGVTRV</sequence>
<evidence type="ECO:0000256" key="1">
    <source>
        <dbReference type="ARBA" id="ARBA00007102"/>
    </source>
</evidence>
<name>A0AAW2BSP1_9ROSI</name>
<dbReference type="EMBL" id="JAZDWU010000010">
    <property type="protein sequence ID" value="KAK9989030.1"/>
    <property type="molecule type" value="Genomic_DNA"/>
</dbReference>
<evidence type="ECO:0000313" key="6">
    <source>
        <dbReference type="Proteomes" id="UP001459277"/>
    </source>
</evidence>
<accession>A0AAW2BSP1</accession>
<keyword evidence="3" id="KW-0687">Ribonucleoprotein</keyword>
<feature type="domain" description="Small ribosomal subunit protein uS10" evidence="4">
    <location>
        <begin position="27"/>
        <end position="78"/>
    </location>
</feature>
<dbReference type="InterPro" id="IPR036838">
    <property type="entry name" value="Ribosomal_uS10_dom_sf"/>
</dbReference>
<dbReference type="Pfam" id="PF00338">
    <property type="entry name" value="Ribosomal_S10"/>
    <property type="match status" value="1"/>
</dbReference>
<keyword evidence="2" id="KW-0689">Ribosomal protein</keyword>
<dbReference type="GO" id="GO:1990904">
    <property type="term" value="C:ribonucleoprotein complex"/>
    <property type="evidence" value="ECO:0007669"/>
    <property type="project" value="UniProtKB-KW"/>
</dbReference>
<evidence type="ECO:0000259" key="4">
    <source>
        <dbReference type="Pfam" id="PF00338"/>
    </source>
</evidence>
<keyword evidence="6" id="KW-1185">Reference proteome</keyword>
<organism evidence="5 6">
    <name type="scientific">Lithocarpus litseifolius</name>
    <dbReference type="NCBI Taxonomy" id="425828"/>
    <lineage>
        <taxon>Eukaryota</taxon>
        <taxon>Viridiplantae</taxon>
        <taxon>Streptophyta</taxon>
        <taxon>Embryophyta</taxon>
        <taxon>Tracheophyta</taxon>
        <taxon>Spermatophyta</taxon>
        <taxon>Magnoliopsida</taxon>
        <taxon>eudicotyledons</taxon>
        <taxon>Gunneridae</taxon>
        <taxon>Pentapetalae</taxon>
        <taxon>rosids</taxon>
        <taxon>fabids</taxon>
        <taxon>Fagales</taxon>
        <taxon>Fagaceae</taxon>
        <taxon>Lithocarpus</taxon>
    </lineage>
</organism>
<proteinExistence type="inferred from homology"/>
<dbReference type="PANTHER" id="PTHR11700">
    <property type="entry name" value="30S RIBOSOMAL PROTEIN S10 FAMILY MEMBER"/>
    <property type="match status" value="1"/>
</dbReference>
<dbReference type="GO" id="GO:0005840">
    <property type="term" value="C:ribosome"/>
    <property type="evidence" value="ECO:0007669"/>
    <property type="project" value="UniProtKB-KW"/>
</dbReference>
<dbReference type="GO" id="GO:0006412">
    <property type="term" value="P:translation"/>
    <property type="evidence" value="ECO:0007669"/>
    <property type="project" value="InterPro"/>
</dbReference>
<comment type="caution">
    <text evidence="5">The sequence shown here is derived from an EMBL/GenBank/DDBJ whole genome shotgun (WGS) entry which is preliminary data.</text>
</comment>
<evidence type="ECO:0000256" key="3">
    <source>
        <dbReference type="ARBA" id="ARBA00023274"/>
    </source>
</evidence>
<dbReference type="Gene3D" id="3.30.70.600">
    <property type="entry name" value="Ribosomal protein S10 domain"/>
    <property type="match status" value="1"/>
</dbReference>
<dbReference type="SUPFAM" id="SSF54999">
    <property type="entry name" value="Ribosomal protein S10"/>
    <property type="match status" value="1"/>
</dbReference>
<evidence type="ECO:0000313" key="5">
    <source>
        <dbReference type="EMBL" id="KAK9989030.1"/>
    </source>
</evidence>